<protein>
    <submittedName>
        <fullName evidence="8">MFS domain-containing protein</fullName>
    </submittedName>
</protein>
<evidence type="ECO:0000256" key="4">
    <source>
        <dbReference type="ARBA" id="ARBA00023136"/>
    </source>
</evidence>
<evidence type="ECO:0000313" key="7">
    <source>
        <dbReference type="Proteomes" id="UP000035681"/>
    </source>
</evidence>
<evidence type="ECO:0000256" key="2">
    <source>
        <dbReference type="ARBA" id="ARBA00022692"/>
    </source>
</evidence>
<feature type="transmembrane region" description="Helical" evidence="5">
    <location>
        <begin position="156"/>
        <end position="178"/>
    </location>
</feature>
<dbReference type="AlphaFoldDB" id="A0AAF5I253"/>
<evidence type="ECO:0000256" key="5">
    <source>
        <dbReference type="SAM" id="Phobius"/>
    </source>
</evidence>
<reference evidence="8" key="1">
    <citation type="submission" date="2024-02" db="UniProtKB">
        <authorList>
            <consortium name="WormBaseParasite"/>
        </authorList>
    </citation>
    <scope>IDENTIFICATION</scope>
</reference>
<dbReference type="InterPro" id="IPR050382">
    <property type="entry name" value="MFS_Na/Anion_cotransporter"/>
</dbReference>
<feature type="transmembrane region" description="Helical" evidence="5">
    <location>
        <begin position="308"/>
        <end position="330"/>
    </location>
</feature>
<accession>A0AAF5I253</accession>
<feature type="transmembrane region" description="Helical" evidence="5">
    <location>
        <begin position="273"/>
        <end position="296"/>
    </location>
</feature>
<dbReference type="Gene3D" id="1.20.1250.20">
    <property type="entry name" value="MFS general substrate transporter like domains"/>
    <property type="match status" value="1"/>
</dbReference>
<evidence type="ECO:0000256" key="3">
    <source>
        <dbReference type="ARBA" id="ARBA00022989"/>
    </source>
</evidence>
<dbReference type="InterPro" id="IPR011701">
    <property type="entry name" value="MFS"/>
</dbReference>
<keyword evidence="3 5" id="KW-1133">Transmembrane helix</keyword>
<keyword evidence="2 5" id="KW-0812">Transmembrane</keyword>
<feature type="transmembrane region" description="Helical" evidence="5">
    <location>
        <begin position="351"/>
        <end position="375"/>
    </location>
</feature>
<dbReference type="InterPro" id="IPR020846">
    <property type="entry name" value="MFS_dom"/>
</dbReference>
<dbReference type="GO" id="GO:0015867">
    <property type="term" value="P:ATP transport"/>
    <property type="evidence" value="ECO:0007669"/>
    <property type="project" value="TreeGrafter"/>
</dbReference>
<comment type="subcellular location">
    <subcellularLocation>
        <location evidence="1">Membrane</location>
        <topology evidence="1">Multi-pass membrane protein</topology>
    </subcellularLocation>
</comment>
<dbReference type="InterPro" id="IPR036259">
    <property type="entry name" value="MFS_trans_sf"/>
</dbReference>
<feature type="transmembrane region" description="Helical" evidence="5">
    <location>
        <begin position="113"/>
        <end position="135"/>
    </location>
</feature>
<feature type="transmembrane region" description="Helical" evidence="5">
    <location>
        <begin position="184"/>
        <end position="202"/>
    </location>
</feature>
<name>A0AAF5I253_STRER</name>
<dbReference type="SUPFAM" id="SSF103473">
    <property type="entry name" value="MFS general substrate transporter"/>
    <property type="match status" value="1"/>
</dbReference>
<evidence type="ECO:0000313" key="8">
    <source>
        <dbReference type="WBParaSite" id="TCONS_00011219.p1"/>
    </source>
</evidence>
<feature type="transmembrane region" description="Helical" evidence="5">
    <location>
        <begin position="53"/>
        <end position="78"/>
    </location>
</feature>
<keyword evidence="4 5" id="KW-0472">Membrane</keyword>
<proteinExistence type="predicted"/>
<dbReference type="PANTHER" id="PTHR11662">
    <property type="entry name" value="SOLUTE CARRIER FAMILY 17"/>
    <property type="match status" value="1"/>
</dbReference>
<sequence length="475" mass="53927">FTSHEQKKILIQLIIKQYIYYFSSMVRLKSKLFEPEDFFQAHKLWSKTETRLWTINFFIGTCVLYASRAALPICATVMAQEYGWNKESSGTVMSCFFWGYALTQFHYTNMAYFLPFYSLFFVLCVRVFTGVGQGFHLPCMASMISRHLKLNDKAKVFGFTLGGTHLGTVIAGGVGSLLLDFFGWRQFFQFAGLISFVWWILFRRLVSSKNFRTKIYNMGQKWPKPHFKAKNSFETLPLKEEDYDRKAINRERQNVVLPPVDVPWHTLLTHPSFWAAVVAQYAGANAYYTMFSWLPSYFHDNYPDAKGFVYNVIPSLGIVMTSVISPTVAAKILAKGKSVTFTRRIMEVSSLLGISICLIIVSLISTSNYIVPVLIFTTAMSFRGLHHGGVAVNVPDFAPNHTGAVFGLFNSFSAITGFIGVFFAGKILQLTGNNWSMVFIFTALQSIIGAIVYGLLGTDYYLVKDYIIQWVLQMD</sequence>
<dbReference type="PANTHER" id="PTHR11662:SF279">
    <property type="entry name" value="VOLTAGE-GATED PURINE NUCLEOTIDE UNIPORTER SLC17A9"/>
    <property type="match status" value="1"/>
</dbReference>
<evidence type="ECO:0000256" key="1">
    <source>
        <dbReference type="ARBA" id="ARBA00004141"/>
    </source>
</evidence>
<organism evidence="7 8">
    <name type="scientific">Strongyloides stercoralis</name>
    <name type="common">Threadworm</name>
    <dbReference type="NCBI Taxonomy" id="6248"/>
    <lineage>
        <taxon>Eukaryota</taxon>
        <taxon>Metazoa</taxon>
        <taxon>Ecdysozoa</taxon>
        <taxon>Nematoda</taxon>
        <taxon>Chromadorea</taxon>
        <taxon>Rhabditida</taxon>
        <taxon>Tylenchina</taxon>
        <taxon>Panagrolaimomorpha</taxon>
        <taxon>Strongyloidoidea</taxon>
        <taxon>Strongyloididae</taxon>
        <taxon>Strongyloides</taxon>
    </lineage>
</organism>
<keyword evidence="7" id="KW-1185">Reference proteome</keyword>
<dbReference type="GO" id="GO:0022857">
    <property type="term" value="F:transmembrane transporter activity"/>
    <property type="evidence" value="ECO:0007669"/>
    <property type="project" value="InterPro"/>
</dbReference>
<dbReference type="Proteomes" id="UP000035681">
    <property type="component" value="Unplaced"/>
</dbReference>
<feature type="transmembrane region" description="Helical" evidence="5">
    <location>
        <begin position="404"/>
        <end position="425"/>
    </location>
</feature>
<dbReference type="WBParaSite" id="TCONS_00011219.p1">
    <property type="protein sequence ID" value="TCONS_00011219.p1"/>
    <property type="gene ID" value="XLOC_005425"/>
</dbReference>
<dbReference type="Pfam" id="PF07690">
    <property type="entry name" value="MFS_1"/>
    <property type="match status" value="1"/>
</dbReference>
<feature type="transmembrane region" description="Helical" evidence="5">
    <location>
        <begin position="437"/>
        <end position="456"/>
    </location>
</feature>
<feature type="domain" description="Major facilitator superfamily (MFS) profile" evidence="6">
    <location>
        <begin position="9"/>
        <end position="461"/>
    </location>
</feature>
<dbReference type="PROSITE" id="PS50850">
    <property type="entry name" value="MFS"/>
    <property type="match status" value="1"/>
</dbReference>
<dbReference type="GO" id="GO:0016020">
    <property type="term" value="C:membrane"/>
    <property type="evidence" value="ECO:0007669"/>
    <property type="project" value="UniProtKB-SubCell"/>
</dbReference>
<evidence type="ECO:0000259" key="6">
    <source>
        <dbReference type="PROSITE" id="PS50850"/>
    </source>
</evidence>